<proteinExistence type="predicted"/>
<reference evidence="2" key="2">
    <citation type="submission" date="2022-01" db="EMBL/GenBank/DDBJ databases">
        <authorList>
            <person name="Yamashiro T."/>
            <person name="Shiraishi A."/>
            <person name="Satake H."/>
            <person name="Nakayama K."/>
        </authorList>
    </citation>
    <scope>NUCLEOTIDE SEQUENCE</scope>
</reference>
<keyword evidence="3" id="KW-1185">Reference proteome</keyword>
<evidence type="ECO:0000313" key="3">
    <source>
        <dbReference type="Proteomes" id="UP001151760"/>
    </source>
</evidence>
<reference evidence="2" key="1">
    <citation type="journal article" date="2022" name="Int. J. Mol. Sci.">
        <title>Draft Genome of Tanacetum Coccineum: Genomic Comparison of Closely Related Tanacetum-Family Plants.</title>
        <authorList>
            <person name="Yamashiro T."/>
            <person name="Shiraishi A."/>
            <person name="Nakayama K."/>
            <person name="Satake H."/>
        </authorList>
    </citation>
    <scope>NUCLEOTIDE SEQUENCE</scope>
</reference>
<keyword evidence="1" id="KW-1133">Transmembrane helix</keyword>
<evidence type="ECO:0000256" key="1">
    <source>
        <dbReference type="SAM" id="Phobius"/>
    </source>
</evidence>
<keyword evidence="1" id="KW-0472">Membrane</keyword>
<keyword evidence="1" id="KW-0812">Transmembrane</keyword>
<name>A0ABQ5ADA9_9ASTR</name>
<accession>A0ABQ5ADA9</accession>
<evidence type="ECO:0000313" key="2">
    <source>
        <dbReference type="EMBL" id="GJT00651.1"/>
    </source>
</evidence>
<dbReference type="Proteomes" id="UP001151760">
    <property type="component" value="Unassembled WGS sequence"/>
</dbReference>
<gene>
    <name evidence="2" type="ORF">Tco_0821820</name>
</gene>
<comment type="caution">
    <text evidence="2">The sequence shown here is derived from an EMBL/GenBank/DDBJ whole genome shotgun (WGS) entry which is preliminary data.</text>
</comment>
<protein>
    <submittedName>
        <fullName evidence="2">Uncharacterized protein</fullName>
    </submittedName>
</protein>
<feature type="transmembrane region" description="Helical" evidence="1">
    <location>
        <begin position="14"/>
        <end position="36"/>
    </location>
</feature>
<dbReference type="EMBL" id="BQNB010012211">
    <property type="protein sequence ID" value="GJT00651.1"/>
    <property type="molecule type" value="Genomic_DNA"/>
</dbReference>
<sequence length="109" mass="11875">MPEETEWDYLEPPIGLGGVTVVSVGVFLDLGLLLFLESALEASGPSIIWAINSILVDEQNVLKSKVKGLCPFKTENLMRNSLSRRFSGSSFDGKGSKATALLQNSLRKF</sequence>
<organism evidence="2 3">
    <name type="scientific">Tanacetum coccineum</name>
    <dbReference type="NCBI Taxonomy" id="301880"/>
    <lineage>
        <taxon>Eukaryota</taxon>
        <taxon>Viridiplantae</taxon>
        <taxon>Streptophyta</taxon>
        <taxon>Embryophyta</taxon>
        <taxon>Tracheophyta</taxon>
        <taxon>Spermatophyta</taxon>
        <taxon>Magnoliopsida</taxon>
        <taxon>eudicotyledons</taxon>
        <taxon>Gunneridae</taxon>
        <taxon>Pentapetalae</taxon>
        <taxon>asterids</taxon>
        <taxon>campanulids</taxon>
        <taxon>Asterales</taxon>
        <taxon>Asteraceae</taxon>
        <taxon>Asteroideae</taxon>
        <taxon>Anthemideae</taxon>
        <taxon>Anthemidinae</taxon>
        <taxon>Tanacetum</taxon>
    </lineage>
</organism>